<reference evidence="2 3" key="1">
    <citation type="submission" date="2019-10" db="EMBL/GenBank/DDBJ databases">
        <title>Sequencing and Assembly of Multiple Reported Metal-Biooxidizing Members of the Extremely Thermoacidophilic Archaeal Family Sulfolobaceae.</title>
        <authorList>
            <person name="Counts J.A."/>
            <person name="Kelly R.M."/>
        </authorList>
    </citation>
    <scope>NUCLEOTIDE SEQUENCE [LARGE SCALE GENOMIC DNA]</scope>
    <source>
        <strain evidence="2 3">DSM 6482</strain>
    </source>
</reference>
<accession>A0A6A9QQ09</accession>
<name>A0A6A9QQ09_SULME</name>
<feature type="transmembrane region" description="Helical" evidence="1">
    <location>
        <begin position="46"/>
        <end position="65"/>
    </location>
</feature>
<organism evidence="2 3">
    <name type="scientific">Sulfuracidifex metallicus DSM 6482 = JCM 9184</name>
    <dbReference type="NCBI Taxonomy" id="523847"/>
    <lineage>
        <taxon>Archaea</taxon>
        <taxon>Thermoproteota</taxon>
        <taxon>Thermoprotei</taxon>
        <taxon>Sulfolobales</taxon>
        <taxon>Sulfolobaceae</taxon>
        <taxon>Sulfuracidifex</taxon>
    </lineage>
</organism>
<dbReference type="EMBL" id="WGGD01000003">
    <property type="protein sequence ID" value="MUN27893.1"/>
    <property type="molecule type" value="Genomic_DNA"/>
</dbReference>
<evidence type="ECO:0000256" key="1">
    <source>
        <dbReference type="SAM" id="Phobius"/>
    </source>
</evidence>
<dbReference type="RefSeq" id="WP_054839374.1">
    <property type="nucleotide sequence ID" value="NZ_BBBY01000101.1"/>
</dbReference>
<feature type="transmembrane region" description="Helical" evidence="1">
    <location>
        <begin position="7"/>
        <end position="26"/>
    </location>
</feature>
<evidence type="ECO:0000313" key="2">
    <source>
        <dbReference type="EMBL" id="MUN27893.1"/>
    </source>
</evidence>
<gene>
    <name evidence="2" type="ORF">GC250_00050</name>
</gene>
<proteinExistence type="predicted"/>
<keyword evidence="1" id="KW-0472">Membrane</keyword>
<sequence>MNVKMWVPILLGAIIIAVGIILLVEYGFSFMNNPTAFSFSTGTVDYLGMGLNVVGLALILVGGVFKK</sequence>
<evidence type="ECO:0000313" key="3">
    <source>
        <dbReference type="Proteomes" id="UP000470772"/>
    </source>
</evidence>
<dbReference type="Proteomes" id="UP000470772">
    <property type="component" value="Unassembled WGS sequence"/>
</dbReference>
<keyword evidence="1" id="KW-0812">Transmembrane</keyword>
<keyword evidence="3" id="KW-1185">Reference proteome</keyword>
<keyword evidence="1" id="KW-1133">Transmembrane helix</keyword>
<comment type="caution">
    <text evidence="2">The sequence shown here is derived from an EMBL/GenBank/DDBJ whole genome shotgun (WGS) entry which is preliminary data.</text>
</comment>
<protein>
    <submittedName>
        <fullName evidence="2">Uncharacterized protein</fullName>
    </submittedName>
</protein>
<dbReference type="AlphaFoldDB" id="A0A6A9QQ09"/>